<keyword evidence="1" id="KW-1133">Transmembrane helix</keyword>
<keyword evidence="3" id="KW-1185">Reference proteome</keyword>
<dbReference type="AlphaFoldDB" id="A0A8J7YCG8"/>
<feature type="transmembrane region" description="Helical" evidence="1">
    <location>
        <begin position="39"/>
        <end position="62"/>
    </location>
</feature>
<organism evidence="2 3">
    <name type="scientific">Haloarcula salinisoli</name>
    <dbReference type="NCBI Taxonomy" id="2487746"/>
    <lineage>
        <taxon>Archaea</taxon>
        <taxon>Methanobacteriati</taxon>
        <taxon>Methanobacteriota</taxon>
        <taxon>Stenosarchaea group</taxon>
        <taxon>Halobacteria</taxon>
        <taxon>Halobacteriales</taxon>
        <taxon>Haloarculaceae</taxon>
        <taxon>Haloarcula</taxon>
    </lineage>
</organism>
<gene>
    <name evidence="2" type="ORF">EGD98_04200</name>
</gene>
<dbReference type="Pfam" id="PF26119">
    <property type="entry name" value="DUF8036"/>
    <property type="match status" value="1"/>
</dbReference>
<protein>
    <submittedName>
        <fullName evidence="2">Uncharacterized protein</fullName>
    </submittedName>
</protein>
<dbReference type="EMBL" id="RKLQ01000001">
    <property type="protein sequence ID" value="MBX0302872.1"/>
    <property type="molecule type" value="Genomic_DNA"/>
</dbReference>
<dbReference type="Proteomes" id="UP000783863">
    <property type="component" value="Unassembled WGS sequence"/>
</dbReference>
<feature type="transmembrane region" description="Helical" evidence="1">
    <location>
        <begin position="77"/>
        <end position="97"/>
    </location>
</feature>
<dbReference type="RefSeq" id="WP_220587100.1">
    <property type="nucleotide sequence ID" value="NZ_RKLQ01000001.1"/>
</dbReference>
<keyword evidence="1" id="KW-0812">Transmembrane</keyword>
<reference evidence="2" key="1">
    <citation type="submission" date="2021-06" db="EMBL/GenBank/DDBJ databases">
        <title>Halomicroarcula sp. F24A a new haloarchaeum isolated from saline soil.</title>
        <authorList>
            <person name="Duran-Viseras A."/>
            <person name="Sanchez-Porro C."/>
            <person name="Ventosa A."/>
        </authorList>
    </citation>
    <scope>NUCLEOTIDE SEQUENCE</scope>
    <source>
        <strain evidence="2">F24A</strain>
    </source>
</reference>
<proteinExistence type="predicted"/>
<accession>A0A8J7YCG8</accession>
<dbReference type="InterPro" id="IPR058349">
    <property type="entry name" value="DUF8036"/>
</dbReference>
<sequence length="98" mass="10422">MAMGTLITAAVVLAGLNTLLLLPLVGVWIRNYNTFGTGLVGGLVLFAVAMLAENAMAIYFFFSMASFYSGDPGVQKVVLILRGLQFVAIAALSYTTLR</sequence>
<evidence type="ECO:0000313" key="3">
    <source>
        <dbReference type="Proteomes" id="UP000783863"/>
    </source>
</evidence>
<comment type="caution">
    <text evidence="2">The sequence shown here is derived from an EMBL/GenBank/DDBJ whole genome shotgun (WGS) entry which is preliminary data.</text>
</comment>
<keyword evidence="1" id="KW-0472">Membrane</keyword>
<feature type="transmembrane region" description="Helical" evidence="1">
    <location>
        <begin position="6"/>
        <end position="27"/>
    </location>
</feature>
<evidence type="ECO:0000256" key="1">
    <source>
        <dbReference type="SAM" id="Phobius"/>
    </source>
</evidence>
<name>A0A8J7YCG8_9EURY</name>
<evidence type="ECO:0000313" key="2">
    <source>
        <dbReference type="EMBL" id="MBX0302872.1"/>
    </source>
</evidence>